<organism evidence="4 5">
    <name type="scientific">Actinomycetospora corticicola</name>
    <dbReference type="NCBI Taxonomy" id="663602"/>
    <lineage>
        <taxon>Bacteria</taxon>
        <taxon>Bacillati</taxon>
        <taxon>Actinomycetota</taxon>
        <taxon>Actinomycetes</taxon>
        <taxon>Pseudonocardiales</taxon>
        <taxon>Pseudonocardiaceae</taxon>
        <taxon>Actinomycetospora</taxon>
    </lineage>
</organism>
<protein>
    <recommendedName>
        <fullName evidence="3">Low molecular weight protein antigen 6 PH domain-containing protein</fullName>
    </recommendedName>
</protein>
<name>A0A7Y9DZJ3_9PSEU</name>
<evidence type="ECO:0000256" key="1">
    <source>
        <dbReference type="SAM" id="MobiDB-lite"/>
    </source>
</evidence>
<feature type="region of interest" description="Disordered" evidence="1">
    <location>
        <begin position="141"/>
        <end position="191"/>
    </location>
</feature>
<evidence type="ECO:0000313" key="4">
    <source>
        <dbReference type="EMBL" id="NYD38382.1"/>
    </source>
</evidence>
<feature type="domain" description="Low molecular weight protein antigen 6 PH" evidence="3">
    <location>
        <begin position="60"/>
        <end position="141"/>
    </location>
</feature>
<evidence type="ECO:0000313" key="5">
    <source>
        <dbReference type="Proteomes" id="UP000535890"/>
    </source>
</evidence>
<feature type="compositionally biased region" description="Basic and acidic residues" evidence="1">
    <location>
        <begin position="168"/>
        <end position="191"/>
    </location>
</feature>
<dbReference type="AlphaFoldDB" id="A0A7Y9DZJ3"/>
<reference evidence="4 5" key="1">
    <citation type="submission" date="2020-07" db="EMBL/GenBank/DDBJ databases">
        <title>Sequencing the genomes of 1000 actinobacteria strains.</title>
        <authorList>
            <person name="Klenk H.-P."/>
        </authorList>
    </citation>
    <scope>NUCLEOTIDE SEQUENCE [LARGE SCALE GENOMIC DNA]</scope>
    <source>
        <strain evidence="4 5">DSM 45772</strain>
    </source>
</reference>
<dbReference type="EMBL" id="JACCBN010000001">
    <property type="protein sequence ID" value="NYD38382.1"/>
    <property type="molecule type" value="Genomic_DNA"/>
</dbReference>
<dbReference type="Proteomes" id="UP000535890">
    <property type="component" value="Unassembled WGS sequence"/>
</dbReference>
<keyword evidence="5" id="KW-1185">Reference proteome</keyword>
<comment type="caution">
    <text evidence="4">The sequence shown here is derived from an EMBL/GenBank/DDBJ whole genome shotgun (WGS) entry which is preliminary data.</text>
</comment>
<accession>A0A7Y9DZJ3</accession>
<sequence>MDNPEIAWSAPRGAVVLGLIGAVGLLAAVFLSGLDGPGRLLLGVAGVAVGAAAVFGLRARPRLAATDDSLTLRGLLGARVWPWTRVDAVRVVRMRRLGLPAAYLEIDARDDDGTERLLVLGRLELGTDPVDVADALQAHRARAGRGGAPSAADAAGGGAADDAAEGEVAQRDRGDEGDDDRRGDPQADDRA</sequence>
<dbReference type="InterPro" id="IPR019692">
    <property type="entry name" value="CFP-6_PH"/>
</dbReference>
<proteinExistence type="predicted"/>
<evidence type="ECO:0000256" key="2">
    <source>
        <dbReference type="SAM" id="Phobius"/>
    </source>
</evidence>
<keyword evidence="2" id="KW-0472">Membrane</keyword>
<keyword evidence="2" id="KW-1133">Transmembrane helix</keyword>
<evidence type="ECO:0000259" key="3">
    <source>
        <dbReference type="Pfam" id="PF10756"/>
    </source>
</evidence>
<dbReference type="Pfam" id="PF10756">
    <property type="entry name" value="bPH_6"/>
    <property type="match status" value="1"/>
</dbReference>
<feature type="transmembrane region" description="Helical" evidence="2">
    <location>
        <begin position="12"/>
        <end position="34"/>
    </location>
</feature>
<feature type="transmembrane region" description="Helical" evidence="2">
    <location>
        <begin position="40"/>
        <end position="57"/>
    </location>
</feature>
<keyword evidence="2" id="KW-0812">Transmembrane</keyword>
<gene>
    <name evidence="4" type="ORF">BJ983_004484</name>
</gene>